<dbReference type="AlphaFoldDB" id="A0AAV2KA42"/>
<reference evidence="1 2" key="1">
    <citation type="submission" date="2024-04" db="EMBL/GenBank/DDBJ databases">
        <authorList>
            <person name="Waldvogel A.-M."/>
            <person name="Schoenle A."/>
        </authorList>
    </citation>
    <scope>NUCLEOTIDE SEQUENCE [LARGE SCALE GENOMIC DNA]</scope>
</reference>
<protein>
    <submittedName>
        <fullName evidence="1">Uncharacterized protein</fullName>
    </submittedName>
</protein>
<dbReference type="EMBL" id="OZ035838">
    <property type="protein sequence ID" value="CAL1584779.1"/>
    <property type="molecule type" value="Genomic_DNA"/>
</dbReference>
<name>A0AAV2KA42_KNICA</name>
<keyword evidence="2" id="KW-1185">Reference proteome</keyword>
<sequence>MALEGLNEGIRSVLEAANIDEAILTTVNREDLKDLFPGAADFLQRKQLWDLICKMKGNSDQNANMHMT</sequence>
<organism evidence="1 2">
    <name type="scientific">Knipowitschia caucasica</name>
    <name type="common">Caucasian dwarf goby</name>
    <name type="synonym">Pomatoschistus caucasicus</name>
    <dbReference type="NCBI Taxonomy" id="637954"/>
    <lineage>
        <taxon>Eukaryota</taxon>
        <taxon>Metazoa</taxon>
        <taxon>Chordata</taxon>
        <taxon>Craniata</taxon>
        <taxon>Vertebrata</taxon>
        <taxon>Euteleostomi</taxon>
        <taxon>Actinopterygii</taxon>
        <taxon>Neopterygii</taxon>
        <taxon>Teleostei</taxon>
        <taxon>Neoteleostei</taxon>
        <taxon>Acanthomorphata</taxon>
        <taxon>Gobiaria</taxon>
        <taxon>Gobiiformes</taxon>
        <taxon>Gobioidei</taxon>
        <taxon>Gobiidae</taxon>
        <taxon>Gobiinae</taxon>
        <taxon>Knipowitschia</taxon>
    </lineage>
</organism>
<gene>
    <name evidence="1" type="ORF">KC01_LOCUS15059</name>
</gene>
<accession>A0AAV2KA42</accession>
<evidence type="ECO:0000313" key="1">
    <source>
        <dbReference type="EMBL" id="CAL1584779.1"/>
    </source>
</evidence>
<dbReference type="Proteomes" id="UP001497482">
    <property type="component" value="Chromosome 16"/>
</dbReference>
<proteinExistence type="predicted"/>
<evidence type="ECO:0000313" key="2">
    <source>
        <dbReference type="Proteomes" id="UP001497482"/>
    </source>
</evidence>